<dbReference type="InterPro" id="IPR052519">
    <property type="entry name" value="Euk-type_GlcNAc_Kinase"/>
</dbReference>
<evidence type="ECO:0000313" key="2">
    <source>
        <dbReference type="EMBL" id="BDZ46074.1"/>
    </source>
</evidence>
<dbReference type="Gene3D" id="3.30.420.40">
    <property type="match status" value="1"/>
</dbReference>
<feature type="compositionally biased region" description="Basic and acidic residues" evidence="1">
    <location>
        <begin position="172"/>
        <end position="184"/>
    </location>
</feature>
<evidence type="ECO:0000313" key="3">
    <source>
        <dbReference type="Proteomes" id="UP001321498"/>
    </source>
</evidence>
<name>A0ABM8GCU2_9MICO</name>
<reference evidence="3" key="1">
    <citation type="journal article" date="2019" name="Int. J. Syst. Evol. Microbiol.">
        <title>The Global Catalogue of Microorganisms (GCM) 10K type strain sequencing project: providing services to taxonomists for standard genome sequencing and annotation.</title>
        <authorList>
            <consortium name="The Broad Institute Genomics Platform"/>
            <consortium name="The Broad Institute Genome Sequencing Center for Infectious Disease"/>
            <person name="Wu L."/>
            <person name="Ma J."/>
        </authorList>
    </citation>
    <scope>NUCLEOTIDE SEQUENCE [LARGE SCALE GENOMIC DNA]</scope>
    <source>
        <strain evidence="3">NBRC 108725</strain>
    </source>
</reference>
<evidence type="ECO:0000256" key="1">
    <source>
        <dbReference type="SAM" id="MobiDB-lite"/>
    </source>
</evidence>
<gene>
    <name evidence="2" type="ORF">GCM10025866_19830</name>
</gene>
<dbReference type="SUPFAM" id="SSF53067">
    <property type="entry name" value="Actin-like ATPase domain"/>
    <property type="match status" value="1"/>
</dbReference>
<evidence type="ECO:0008006" key="4">
    <source>
        <dbReference type="Google" id="ProtNLM"/>
    </source>
</evidence>
<proteinExistence type="predicted"/>
<dbReference type="InterPro" id="IPR043129">
    <property type="entry name" value="ATPase_NBD"/>
</dbReference>
<dbReference type="RefSeq" id="WP_286276177.1">
    <property type="nucleotide sequence ID" value="NZ_AP027731.1"/>
</dbReference>
<dbReference type="Proteomes" id="UP001321498">
    <property type="component" value="Chromosome"/>
</dbReference>
<dbReference type="PANTHER" id="PTHR43190:SF3">
    <property type="entry name" value="N-ACETYL-D-GLUCOSAMINE KINASE"/>
    <property type="match status" value="1"/>
</dbReference>
<sequence>MVDGEWGGGHDLGREAVRIAYRSADGRGLRSVLETRVLVATGAPDHRELARAIRDERVGAAEVGALAQTLLDAAADGDTPSSEVAERACAEVVELALLVAAQAYGNERPAVIPAVLAGGVFRSAYFTERVTAALAPHGILARRFEGDPVLGVAREVCRSAGVRPSGVPGLDDPQKNDMERTEPE</sequence>
<feature type="region of interest" description="Disordered" evidence="1">
    <location>
        <begin position="163"/>
        <end position="184"/>
    </location>
</feature>
<organism evidence="2 3">
    <name type="scientific">Naasia aerilata</name>
    <dbReference type="NCBI Taxonomy" id="1162966"/>
    <lineage>
        <taxon>Bacteria</taxon>
        <taxon>Bacillati</taxon>
        <taxon>Actinomycetota</taxon>
        <taxon>Actinomycetes</taxon>
        <taxon>Micrococcales</taxon>
        <taxon>Microbacteriaceae</taxon>
        <taxon>Naasia</taxon>
    </lineage>
</organism>
<dbReference type="EMBL" id="AP027731">
    <property type="protein sequence ID" value="BDZ46074.1"/>
    <property type="molecule type" value="Genomic_DNA"/>
</dbReference>
<dbReference type="PANTHER" id="PTHR43190">
    <property type="entry name" value="N-ACETYL-D-GLUCOSAMINE KINASE"/>
    <property type="match status" value="1"/>
</dbReference>
<keyword evidence="3" id="KW-1185">Reference proteome</keyword>
<protein>
    <recommendedName>
        <fullName evidence="4">ATPase BadF/BadG/BcrA/BcrD type domain-containing protein</fullName>
    </recommendedName>
</protein>
<accession>A0ABM8GCU2</accession>